<gene>
    <name evidence="2" type="ORF">CSSPJE1EN1_LOCUS15658</name>
</gene>
<evidence type="ECO:0000313" key="2">
    <source>
        <dbReference type="EMBL" id="CAK9270180.1"/>
    </source>
</evidence>
<evidence type="ECO:0000256" key="1">
    <source>
        <dbReference type="SAM" id="MobiDB-lite"/>
    </source>
</evidence>
<feature type="region of interest" description="Disordered" evidence="1">
    <location>
        <begin position="88"/>
        <end position="108"/>
    </location>
</feature>
<evidence type="ECO:0000313" key="3">
    <source>
        <dbReference type="Proteomes" id="UP001497444"/>
    </source>
</evidence>
<dbReference type="EMBL" id="OZ020098">
    <property type="protein sequence ID" value="CAK9270180.1"/>
    <property type="molecule type" value="Genomic_DNA"/>
</dbReference>
<sequence>MPGTSCSFSSSVSIDKLLLEQGLRHNSLLSKVTKKRRLLKDQQVAAAGNILLPTGLQYNMQGCMSSLSNLALQQSPSAATIALVPKLLPEKRPRDRSADHTDLSGRDQSMPALQQNNIMAPVIPPPATGNHCQSLCIASSRRSPPAACMHACLFV</sequence>
<name>A0ABP0WWE5_9BRYO</name>
<protein>
    <submittedName>
        <fullName evidence="2">Uncharacterized protein</fullName>
    </submittedName>
</protein>
<accession>A0ABP0WWE5</accession>
<dbReference type="Proteomes" id="UP001497444">
    <property type="component" value="Chromosome 3"/>
</dbReference>
<proteinExistence type="predicted"/>
<keyword evidence="3" id="KW-1185">Reference proteome</keyword>
<feature type="compositionally biased region" description="Basic and acidic residues" evidence="1">
    <location>
        <begin position="88"/>
        <end position="105"/>
    </location>
</feature>
<organism evidence="2 3">
    <name type="scientific">Sphagnum jensenii</name>
    <dbReference type="NCBI Taxonomy" id="128206"/>
    <lineage>
        <taxon>Eukaryota</taxon>
        <taxon>Viridiplantae</taxon>
        <taxon>Streptophyta</taxon>
        <taxon>Embryophyta</taxon>
        <taxon>Bryophyta</taxon>
        <taxon>Sphagnophytina</taxon>
        <taxon>Sphagnopsida</taxon>
        <taxon>Sphagnales</taxon>
        <taxon>Sphagnaceae</taxon>
        <taxon>Sphagnum</taxon>
    </lineage>
</organism>
<reference evidence="2" key="1">
    <citation type="submission" date="2024-02" db="EMBL/GenBank/DDBJ databases">
        <authorList>
            <consortium name="ELIXIR-Norway"/>
            <consortium name="Elixir Norway"/>
        </authorList>
    </citation>
    <scope>NUCLEOTIDE SEQUENCE</scope>
</reference>